<dbReference type="InParanoid" id="E1ZXY8"/>
<dbReference type="PANTHER" id="PTHR11022:SF41">
    <property type="entry name" value="PEPTIDOGLYCAN-RECOGNITION PROTEIN LC-RELATED"/>
    <property type="match status" value="1"/>
</dbReference>
<evidence type="ECO:0000313" key="10">
    <source>
        <dbReference type="EMBL" id="EFN73970.1"/>
    </source>
</evidence>
<dbReference type="SUPFAM" id="SSF55846">
    <property type="entry name" value="N-acetylmuramoyl-L-alanine amidase-like"/>
    <property type="match status" value="1"/>
</dbReference>
<dbReference type="InterPro" id="IPR006619">
    <property type="entry name" value="PGRP_domain_met/bac"/>
</dbReference>
<evidence type="ECO:0000256" key="4">
    <source>
        <dbReference type="ARBA" id="ARBA00022859"/>
    </source>
</evidence>
<keyword evidence="4 6" id="KW-0391">Immunity</keyword>
<comment type="similarity">
    <text evidence="1 6">Belongs to the N-acetylmuramoyl-L-alanine amidase 2 family.</text>
</comment>
<reference evidence="10 11" key="1">
    <citation type="journal article" date="2010" name="Science">
        <title>Genomic comparison of the ants Camponotus floridanus and Harpegnathos saltator.</title>
        <authorList>
            <person name="Bonasio R."/>
            <person name="Zhang G."/>
            <person name="Ye C."/>
            <person name="Mutti N.S."/>
            <person name="Fang X."/>
            <person name="Qin N."/>
            <person name="Donahue G."/>
            <person name="Yang P."/>
            <person name="Li Q."/>
            <person name="Li C."/>
            <person name="Zhang P."/>
            <person name="Huang Z."/>
            <person name="Berger S.L."/>
            <person name="Reinberg D."/>
            <person name="Wang J."/>
            <person name="Liebig J."/>
        </authorList>
    </citation>
    <scope>NUCLEOTIDE SEQUENCE [LARGE SCALE GENOMIC DNA]</scope>
    <source>
        <strain evidence="11">C129</strain>
    </source>
</reference>
<dbReference type="InterPro" id="IPR017331">
    <property type="entry name" value="Peptidoglycan_recognition"/>
</dbReference>
<feature type="domain" description="N-acetylmuramoyl-L-alanine amidase" evidence="8">
    <location>
        <begin position="46"/>
        <end position="186"/>
    </location>
</feature>
<dbReference type="Proteomes" id="UP000000311">
    <property type="component" value="Unassembled WGS sequence"/>
</dbReference>
<keyword evidence="2 6" id="KW-0399">Innate immunity</keyword>
<dbReference type="GO" id="GO:0008270">
    <property type="term" value="F:zinc ion binding"/>
    <property type="evidence" value="ECO:0007669"/>
    <property type="project" value="InterPro"/>
</dbReference>
<evidence type="ECO:0000256" key="2">
    <source>
        <dbReference type="ARBA" id="ARBA00022588"/>
    </source>
</evidence>
<evidence type="ECO:0000256" key="6">
    <source>
        <dbReference type="PIRNR" id="PIRNR037945"/>
    </source>
</evidence>
<evidence type="ECO:0000259" key="9">
    <source>
        <dbReference type="SMART" id="SM00701"/>
    </source>
</evidence>
<evidence type="ECO:0000256" key="1">
    <source>
        <dbReference type="ARBA" id="ARBA00007553"/>
    </source>
</evidence>
<dbReference type="EMBL" id="GL435155">
    <property type="protein sequence ID" value="EFN73970.1"/>
    <property type="molecule type" value="Genomic_DNA"/>
</dbReference>
<organism evidence="11">
    <name type="scientific">Camponotus floridanus</name>
    <name type="common">Florida carpenter ant</name>
    <dbReference type="NCBI Taxonomy" id="104421"/>
    <lineage>
        <taxon>Eukaryota</taxon>
        <taxon>Metazoa</taxon>
        <taxon>Ecdysozoa</taxon>
        <taxon>Arthropoda</taxon>
        <taxon>Hexapoda</taxon>
        <taxon>Insecta</taxon>
        <taxon>Pterygota</taxon>
        <taxon>Neoptera</taxon>
        <taxon>Endopterygota</taxon>
        <taxon>Hymenoptera</taxon>
        <taxon>Apocrita</taxon>
        <taxon>Aculeata</taxon>
        <taxon>Formicoidea</taxon>
        <taxon>Formicidae</taxon>
        <taxon>Formicinae</taxon>
        <taxon>Camponotus</taxon>
    </lineage>
</organism>
<proteinExistence type="inferred from homology"/>
<dbReference type="GO" id="GO:0009253">
    <property type="term" value="P:peptidoglycan catabolic process"/>
    <property type="evidence" value="ECO:0007669"/>
    <property type="project" value="InterPro"/>
</dbReference>
<evidence type="ECO:0000256" key="7">
    <source>
        <dbReference type="PIRSR" id="PIRSR037945-1"/>
    </source>
</evidence>
<dbReference type="OrthoDB" id="10001926at2759"/>
<dbReference type="SMART" id="SM00644">
    <property type="entry name" value="Ami_2"/>
    <property type="match status" value="1"/>
</dbReference>
<dbReference type="FunCoup" id="E1ZXY8">
    <property type="interactions" value="35"/>
</dbReference>
<evidence type="ECO:0000256" key="3">
    <source>
        <dbReference type="ARBA" id="ARBA00022729"/>
    </source>
</evidence>
<evidence type="ECO:0000259" key="8">
    <source>
        <dbReference type="SMART" id="SM00644"/>
    </source>
</evidence>
<feature type="disulfide bond" evidence="7">
    <location>
        <begin position="74"/>
        <end position="80"/>
    </location>
</feature>
<dbReference type="Gene3D" id="3.40.80.10">
    <property type="entry name" value="Peptidoglycan recognition protein-like"/>
    <property type="match status" value="1"/>
</dbReference>
<evidence type="ECO:0000313" key="11">
    <source>
        <dbReference type="Proteomes" id="UP000000311"/>
    </source>
</evidence>
<dbReference type="SMART" id="SM00701">
    <property type="entry name" value="PGRP"/>
    <property type="match status" value="1"/>
</dbReference>
<dbReference type="InterPro" id="IPR015510">
    <property type="entry name" value="PGRP"/>
</dbReference>
<dbReference type="FunFam" id="3.40.80.10:FF:000001">
    <property type="entry name" value="Peptidoglycan recognition protein 1"/>
    <property type="match status" value="1"/>
</dbReference>
<dbReference type="GO" id="GO:0045087">
    <property type="term" value="P:innate immune response"/>
    <property type="evidence" value="ECO:0007669"/>
    <property type="project" value="UniProtKB-KW"/>
</dbReference>
<name>E1ZXY8_CAMFO</name>
<dbReference type="STRING" id="104421.E1ZXY8"/>
<accession>E1ZXY8</accession>
<dbReference type="GO" id="GO:0042834">
    <property type="term" value="F:peptidoglycan binding"/>
    <property type="evidence" value="ECO:0007669"/>
    <property type="project" value="InterPro"/>
</dbReference>
<dbReference type="CDD" id="cd06583">
    <property type="entry name" value="PGRP"/>
    <property type="match status" value="1"/>
</dbReference>
<keyword evidence="3" id="KW-0732">Signal</keyword>
<dbReference type="OMA" id="FMKQFAI"/>
<protein>
    <recommendedName>
        <fullName evidence="6">Peptidoglycan-recognition protein</fullName>
    </recommendedName>
</protein>
<dbReference type="AlphaFoldDB" id="E1ZXY8"/>
<sequence>MSQVKMYIVTTTTLIFTIYLTIVAQETTTDSFVDDLHIITREEWGARAPKSPADNLSIKPAPYVIIHHSTGSSCNTKVACQLKMKGIQNYHMDNKNWFDIGYNFMVGEDGNIYEGRGWGKKGAHSIPFNNKSIGICIIGDYRSRTPHVAAVEAISKLIAYGVDNNEIKSDYKLLGHRQTWSTNCPGDDLYAMIQSWPHWTKKAK</sequence>
<keyword evidence="5" id="KW-1015">Disulfide bond</keyword>
<dbReference type="Pfam" id="PF01510">
    <property type="entry name" value="Amidase_2"/>
    <property type="match status" value="1"/>
</dbReference>
<dbReference type="PIRSF" id="PIRSF037945">
    <property type="entry name" value="PGRPs"/>
    <property type="match status" value="1"/>
</dbReference>
<dbReference type="InterPro" id="IPR002502">
    <property type="entry name" value="Amidase_domain"/>
</dbReference>
<gene>
    <name evidence="10" type="ORF">EAG_05214</name>
</gene>
<evidence type="ECO:0000256" key="5">
    <source>
        <dbReference type="ARBA" id="ARBA00023157"/>
    </source>
</evidence>
<keyword evidence="11" id="KW-1185">Reference proteome</keyword>
<dbReference type="GO" id="GO:0008745">
    <property type="term" value="F:N-acetylmuramoyl-L-alanine amidase activity"/>
    <property type="evidence" value="ECO:0007669"/>
    <property type="project" value="InterPro"/>
</dbReference>
<dbReference type="InterPro" id="IPR036505">
    <property type="entry name" value="Amidase/PGRP_sf"/>
</dbReference>
<dbReference type="PANTHER" id="PTHR11022">
    <property type="entry name" value="PEPTIDOGLYCAN RECOGNITION PROTEIN"/>
    <property type="match status" value="1"/>
</dbReference>
<feature type="domain" description="Peptidoglycan recognition protein family" evidence="9">
    <location>
        <begin position="36"/>
        <end position="180"/>
    </location>
</feature>